<proteinExistence type="predicted"/>
<dbReference type="Proteomes" id="UP001148662">
    <property type="component" value="Unassembled WGS sequence"/>
</dbReference>
<organism evidence="1 2">
    <name type="scientific">Phlebia brevispora</name>
    <dbReference type="NCBI Taxonomy" id="194682"/>
    <lineage>
        <taxon>Eukaryota</taxon>
        <taxon>Fungi</taxon>
        <taxon>Dikarya</taxon>
        <taxon>Basidiomycota</taxon>
        <taxon>Agaricomycotina</taxon>
        <taxon>Agaricomycetes</taxon>
        <taxon>Polyporales</taxon>
        <taxon>Meruliaceae</taxon>
        <taxon>Phlebia</taxon>
    </lineage>
</organism>
<gene>
    <name evidence="1" type="ORF">NM688_g8941</name>
</gene>
<evidence type="ECO:0000313" key="1">
    <source>
        <dbReference type="EMBL" id="KAJ3521984.1"/>
    </source>
</evidence>
<protein>
    <submittedName>
        <fullName evidence="1">Uncharacterized protein</fullName>
    </submittedName>
</protein>
<comment type="caution">
    <text evidence="1">The sequence shown here is derived from an EMBL/GenBank/DDBJ whole genome shotgun (WGS) entry which is preliminary data.</text>
</comment>
<evidence type="ECO:0000313" key="2">
    <source>
        <dbReference type="Proteomes" id="UP001148662"/>
    </source>
</evidence>
<accession>A0ACC1RNY9</accession>
<sequence>MQHLWAWKYRYERRNCEVMQIVSLFPGEAITYCASPEVIKQLLSDSVKYVKPPRALTIGVMGPNVASLNGERWRTHRKVTSPAFDNQIYNDVWRVAAGLYKEMVNSTPWKSGDKHYFRSFNVFTTRLALLVITSCGFNLKVDWEGALMREGFDGPLDSTIVNVASGLLPRIIFPKWAFKLPLKFLQANDKSFTALDSFLNSEVSSKKAELLNEKILNILDTPNKNLFTRVVISSMVEGSKGLSDNEIIGNLIFYLFAGHETTASALVTTLALLAINQEEQQRIHDYIIDAIGMHDPEYANYEDLAPVLHSFYEAIRLYPPGPIILRVPTEDTVLTAPQAISGSNSLSMPRGQEIVIDFIAAGRNARVYKDPSAFHPRRWASSDLSADDIIFFGAGPRTCLGKKFSMTESVCFLTHALRDWRFDVKLENGETRAGWQERIMRPFIGVTMKIDDIPLLVTRR</sequence>
<dbReference type="EMBL" id="JANHOG010002577">
    <property type="protein sequence ID" value="KAJ3521984.1"/>
    <property type="molecule type" value="Genomic_DNA"/>
</dbReference>
<name>A0ACC1RNY9_9APHY</name>
<reference evidence="1" key="1">
    <citation type="submission" date="2022-07" db="EMBL/GenBank/DDBJ databases">
        <title>Genome Sequence of Phlebia brevispora.</title>
        <authorList>
            <person name="Buettner E."/>
        </authorList>
    </citation>
    <scope>NUCLEOTIDE SEQUENCE</scope>
    <source>
        <strain evidence="1">MPL23</strain>
    </source>
</reference>
<keyword evidence="2" id="KW-1185">Reference proteome</keyword>